<feature type="domain" description="LYR motif-containing protein Cup1-like N-terminal" evidence="2">
    <location>
        <begin position="53"/>
        <end position="144"/>
    </location>
</feature>
<evidence type="ECO:0000313" key="4">
    <source>
        <dbReference type="Proteomes" id="UP000215453"/>
    </source>
</evidence>
<dbReference type="InterPro" id="IPR046896">
    <property type="entry name" value="Cup1-like_N"/>
</dbReference>
<evidence type="ECO:0000256" key="1">
    <source>
        <dbReference type="SAM" id="MobiDB-lite"/>
    </source>
</evidence>
<feature type="compositionally biased region" description="Basic and acidic residues" evidence="1">
    <location>
        <begin position="17"/>
        <end position="42"/>
    </location>
</feature>
<feature type="region of interest" description="Disordered" evidence="1">
    <location>
        <begin position="17"/>
        <end position="44"/>
    </location>
</feature>
<accession>A0A1Y6LV93</accession>
<organism evidence="3 4">
    <name type="scientific">Zymoseptoria tritici ST99CH_1A5</name>
    <dbReference type="NCBI Taxonomy" id="1276529"/>
    <lineage>
        <taxon>Eukaryota</taxon>
        <taxon>Fungi</taxon>
        <taxon>Dikarya</taxon>
        <taxon>Ascomycota</taxon>
        <taxon>Pezizomycotina</taxon>
        <taxon>Dothideomycetes</taxon>
        <taxon>Dothideomycetidae</taxon>
        <taxon>Mycosphaerellales</taxon>
        <taxon>Mycosphaerellaceae</taxon>
        <taxon>Zymoseptoria</taxon>
    </lineage>
</organism>
<protein>
    <recommendedName>
        <fullName evidence="2">LYR motif-containing protein Cup1-like N-terminal domain-containing protein</fullName>
    </recommendedName>
</protein>
<name>A0A1Y6LV93_ZYMTR</name>
<feature type="region of interest" description="Disordered" evidence="1">
    <location>
        <begin position="277"/>
        <end position="297"/>
    </location>
</feature>
<dbReference type="EMBL" id="LT882685">
    <property type="protein sequence ID" value="SMY28295.1"/>
    <property type="molecule type" value="Genomic_DNA"/>
</dbReference>
<dbReference type="Pfam" id="PF20263">
    <property type="entry name" value="LYRM2-like"/>
    <property type="match status" value="1"/>
</dbReference>
<gene>
    <name evidence="3" type="ORF">ZT1A5_G9740</name>
</gene>
<sequence>MECDEVLFVAGKIEDEHDGDAEGRLPFDGTKDGGKRRSRQSESDLVVQARHTLRAILRECSYLPDPSSRTYLAQHALARFRVYRLRSDVDHEKPGTQCRLQMQHQQARKALNQLRRANDGELGPLYKTLALTYGRVGKRRHELMQPLLPAEGQRVESIEDGSGEGDSRPAAQKGTEPEQPPIGRKRNTKPVPELTPQLRALLSSQLSASPPAISRSELHQTRTLKPQIPDLNSWMRPMPKVRVANMTRRWYAEVLNRVLPPLPLREWNMLRDLAIGGQTPNVSPPRRRAAGAQHQLSERRISKSLEDLVLFNKITRPPAADRDLHTITPRFMQRMYAKVFSECSLMEWHDGQWKVTWGHNAMVPGHGRL</sequence>
<proteinExistence type="predicted"/>
<dbReference type="CDD" id="cd20273">
    <property type="entry name" value="Complex1_LYR_unchar"/>
    <property type="match status" value="1"/>
</dbReference>
<dbReference type="AlphaFoldDB" id="A0A1Y6LV93"/>
<evidence type="ECO:0000259" key="2">
    <source>
        <dbReference type="Pfam" id="PF20263"/>
    </source>
</evidence>
<reference evidence="3 4" key="1">
    <citation type="submission" date="2016-10" db="EMBL/GenBank/DDBJ databases">
        <authorList>
            <person name="Varghese N."/>
        </authorList>
    </citation>
    <scope>NUCLEOTIDE SEQUENCE [LARGE SCALE GENOMIC DNA]</scope>
</reference>
<dbReference type="Proteomes" id="UP000215453">
    <property type="component" value="Chromosome 10"/>
</dbReference>
<evidence type="ECO:0000313" key="3">
    <source>
        <dbReference type="EMBL" id="SMY28295.1"/>
    </source>
</evidence>
<feature type="region of interest" description="Disordered" evidence="1">
    <location>
        <begin position="205"/>
        <end position="224"/>
    </location>
</feature>
<feature type="region of interest" description="Disordered" evidence="1">
    <location>
        <begin position="145"/>
        <end position="191"/>
    </location>
</feature>